<name>A0A834WP68_9FABA</name>
<dbReference type="Proteomes" id="UP000634136">
    <property type="component" value="Unassembled WGS sequence"/>
</dbReference>
<dbReference type="AlphaFoldDB" id="A0A834WP68"/>
<dbReference type="EMBL" id="JAAIUW010000005">
    <property type="protein sequence ID" value="KAF7830825.1"/>
    <property type="molecule type" value="Genomic_DNA"/>
</dbReference>
<keyword evidence="2" id="KW-1185">Reference proteome</keyword>
<reference evidence="1" key="1">
    <citation type="submission" date="2020-09" db="EMBL/GenBank/DDBJ databases">
        <title>Genome-Enabled Discovery of Anthraquinone Biosynthesis in Senna tora.</title>
        <authorList>
            <person name="Kang S.-H."/>
            <person name="Pandey R.P."/>
            <person name="Lee C.-M."/>
            <person name="Sim J.-S."/>
            <person name="Jeong J.-T."/>
            <person name="Choi B.-S."/>
            <person name="Jung M."/>
            <person name="Ginzburg D."/>
            <person name="Zhao K."/>
            <person name="Won S.Y."/>
            <person name="Oh T.-J."/>
            <person name="Yu Y."/>
            <person name="Kim N.-H."/>
            <person name="Lee O.R."/>
            <person name="Lee T.-H."/>
            <person name="Bashyal P."/>
            <person name="Kim T.-S."/>
            <person name="Lee W.-H."/>
            <person name="Kawkins C."/>
            <person name="Kim C.-K."/>
            <person name="Kim J.S."/>
            <person name="Ahn B.O."/>
            <person name="Rhee S.Y."/>
            <person name="Sohng J.K."/>
        </authorList>
    </citation>
    <scope>NUCLEOTIDE SEQUENCE</scope>
    <source>
        <tissue evidence="1">Leaf</tissue>
    </source>
</reference>
<gene>
    <name evidence="1" type="ORF">G2W53_013158</name>
</gene>
<sequence>MKQCSLYKAELNKTNTPMANGRKDARKLEIGVTSHPTAYSNSSDSARNVCHCGVLENEIL</sequence>
<organism evidence="1 2">
    <name type="scientific">Senna tora</name>
    <dbReference type="NCBI Taxonomy" id="362788"/>
    <lineage>
        <taxon>Eukaryota</taxon>
        <taxon>Viridiplantae</taxon>
        <taxon>Streptophyta</taxon>
        <taxon>Embryophyta</taxon>
        <taxon>Tracheophyta</taxon>
        <taxon>Spermatophyta</taxon>
        <taxon>Magnoliopsida</taxon>
        <taxon>eudicotyledons</taxon>
        <taxon>Gunneridae</taxon>
        <taxon>Pentapetalae</taxon>
        <taxon>rosids</taxon>
        <taxon>fabids</taxon>
        <taxon>Fabales</taxon>
        <taxon>Fabaceae</taxon>
        <taxon>Caesalpinioideae</taxon>
        <taxon>Cassia clade</taxon>
        <taxon>Senna</taxon>
    </lineage>
</organism>
<accession>A0A834WP68</accession>
<protein>
    <submittedName>
        <fullName evidence="1">Uncharacterized protein</fullName>
    </submittedName>
</protein>
<evidence type="ECO:0000313" key="1">
    <source>
        <dbReference type="EMBL" id="KAF7830825.1"/>
    </source>
</evidence>
<proteinExistence type="predicted"/>
<comment type="caution">
    <text evidence="1">The sequence shown here is derived from an EMBL/GenBank/DDBJ whole genome shotgun (WGS) entry which is preliminary data.</text>
</comment>
<evidence type="ECO:0000313" key="2">
    <source>
        <dbReference type="Proteomes" id="UP000634136"/>
    </source>
</evidence>